<dbReference type="RefSeq" id="XP_008816347.1">
    <property type="nucleotide sequence ID" value="XM_008818125.1"/>
</dbReference>
<dbReference type="OrthoDB" id="383384at2759"/>
<dbReference type="InterPro" id="IPR019111">
    <property type="entry name" value="PRESA_N"/>
</dbReference>
<evidence type="ECO:0000313" key="4">
    <source>
        <dbReference type="Proteomes" id="UP000030640"/>
    </source>
</evidence>
<dbReference type="Pfam" id="PF09687">
    <property type="entry name" value="PRESAN"/>
    <property type="match status" value="1"/>
</dbReference>
<evidence type="ECO:0000259" key="2">
    <source>
        <dbReference type="Pfam" id="PF09687"/>
    </source>
</evidence>
<feature type="domain" description="Plasmodium RESA N-terminal" evidence="2">
    <location>
        <begin position="47"/>
        <end position="171"/>
    </location>
</feature>
<proteinExistence type="predicted"/>
<dbReference type="Gene3D" id="6.10.280.180">
    <property type="entry name" value="Plasmodium RESA, N-terminal helical domain"/>
    <property type="match status" value="1"/>
</dbReference>
<reference evidence="3 4" key="1">
    <citation type="submission" date="2013-02" db="EMBL/GenBank/DDBJ databases">
        <title>The Genome Sequence of Plasmodium inui San Antonio 1.</title>
        <authorList>
            <consortium name="The Broad Institute Genome Sequencing Platform"/>
            <consortium name="The Broad Institute Genome Sequencing Center for Infectious Disease"/>
            <person name="Neafsey D."/>
            <person name="Cheeseman I."/>
            <person name="Volkman S."/>
            <person name="Adams J."/>
            <person name="Walker B."/>
            <person name="Young S.K."/>
            <person name="Zeng Q."/>
            <person name="Gargeya S."/>
            <person name="Fitzgerald M."/>
            <person name="Haas B."/>
            <person name="Abouelleil A."/>
            <person name="Alvarado L."/>
            <person name="Arachchi H.M."/>
            <person name="Berlin A.M."/>
            <person name="Chapman S.B."/>
            <person name="Dewar J."/>
            <person name="Goldberg J."/>
            <person name="Griggs A."/>
            <person name="Gujja S."/>
            <person name="Hansen M."/>
            <person name="Howarth C."/>
            <person name="Imamovic A."/>
            <person name="Larimer J."/>
            <person name="McCowan C."/>
            <person name="Murphy C."/>
            <person name="Neiman D."/>
            <person name="Pearson M."/>
            <person name="Priest M."/>
            <person name="Roberts A."/>
            <person name="Saif S."/>
            <person name="Shea T."/>
            <person name="Sisk P."/>
            <person name="Sykes S."/>
            <person name="Wortman J."/>
            <person name="Nusbaum C."/>
            <person name="Birren B."/>
        </authorList>
    </citation>
    <scope>NUCLEOTIDE SEQUENCE [LARGE SCALE GENOMIC DNA]</scope>
    <source>
        <strain evidence="3 4">San Antonio 1</strain>
    </source>
</reference>
<evidence type="ECO:0000313" key="3">
    <source>
        <dbReference type="EMBL" id="EUD66942.1"/>
    </source>
</evidence>
<dbReference type="VEuPathDB" id="PlasmoDB:C922_02526"/>
<protein>
    <recommendedName>
        <fullName evidence="2">Plasmodium RESA N-terminal domain-containing protein</fullName>
    </recommendedName>
</protein>
<organism evidence="3 4">
    <name type="scientific">Plasmodium inui San Antonio 1</name>
    <dbReference type="NCBI Taxonomy" id="1237626"/>
    <lineage>
        <taxon>Eukaryota</taxon>
        <taxon>Sar</taxon>
        <taxon>Alveolata</taxon>
        <taxon>Apicomplexa</taxon>
        <taxon>Aconoidasida</taxon>
        <taxon>Haemosporida</taxon>
        <taxon>Plasmodiidae</taxon>
        <taxon>Plasmodium</taxon>
        <taxon>Plasmodium (Plasmodium)</taxon>
    </lineage>
</organism>
<dbReference type="AlphaFoldDB" id="W7A147"/>
<feature type="region of interest" description="Disordered" evidence="1">
    <location>
        <begin position="30"/>
        <end position="50"/>
    </location>
</feature>
<accession>W7A147</accession>
<gene>
    <name evidence="3" type="ORF">C922_02526</name>
</gene>
<sequence>MKSSDTRSRKLAEPSYKLRKVKGEWNLYECTGNQEDQDEDKDDSSKLSNEEMLRRKNTASDFGVEKEKAITAFNNYNEKLKKKFEFTCERIGIDFMLLGKSKKLRRKYLLKYLREYNEAAAEEIEQTLKFFQRRFSIFMRKRIIWLSEYESFINQTDKIWNTIMKHHAKRWRKVLYYKLENPQDF</sequence>
<dbReference type="GeneID" id="20037800"/>
<dbReference type="Proteomes" id="UP000030640">
    <property type="component" value="Unassembled WGS sequence"/>
</dbReference>
<dbReference type="EMBL" id="KI965468">
    <property type="protein sequence ID" value="EUD66942.1"/>
    <property type="molecule type" value="Genomic_DNA"/>
</dbReference>
<dbReference type="InterPro" id="IPR044885">
    <property type="entry name" value="PRESA_N_sf"/>
</dbReference>
<name>W7A147_9APIC</name>
<evidence type="ECO:0000256" key="1">
    <source>
        <dbReference type="SAM" id="MobiDB-lite"/>
    </source>
</evidence>
<keyword evidence="4" id="KW-1185">Reference proteome</keyword>